<evidence type="ECO:0000256" key="6">
    <source>
        <dbReference type="ARBA" id="ARBA00060793"/>
    </source>
</evidence>
<evidence type="ECO:0000256" key="3">
    <source>
        <dbReference type="ARBA" id="ARBA00022643"/>
    </source>
</evidence>
<dbReference type="EC" id="2.5.1.129" evidence="7"/>
<sequence length="221" mass="23946">MGRRPPDGRMTGMRLIVAITGATGAALGVRLLQRLRAVGSVETHLVLSRWSRPTIELETPFTVAQVRDLADVSYGSADQAAAISSGSFRAAGMVVIPCTMKTLAAIRAGYADDLVTRAADVVIKERRRLVLVTRETPLSPIHLENMLELARIGITIMPPMPAYYARPHDLDDVADNFVGRVLDQFGLETDVVHRWGGLHVSPSGIPVHKLTDEGFLKGTGE</sequence>
<reference evidence="9" key="2">
    <citation type="journal article" date="2007" name="Microbiology">
        <title>Isolation of the biosynthetic gene cluster for tautomycetin, a linear polyketide T cell-specific immunomodulator from Streptomyces sp. CK4412.</title>
        <authorList>
            <person name="Choi S.S."/>
            <person name="Hur Y.A."/>
            <person name="Sherman D.H."/>
            <person name="Kim E.S."/>
        </authorList>
    </citation>
    <scope>NUCLEOTIDE SEQUENCE</scope>
    <source>
        <strain evidence="9">CK4412</strain>
    </source>
</reference>
<comment type="similarity">
    <text evidence="6 7">Belongs to the UbiX/PAD1 family.</text>
</comment>
<dbReference type="InterPro" id="IPR004507">
    <property type="entry name" value="UbiX-like"/>
</dbReference>
<feature type="domain" description="Flavoprotein" evidence="8">
    <location>
        <begin position="13"/>
        <end position="185"/>
    </location>
</feature>
<reference evidence="9" key="1">
    <citation type="submission" date="2006-09" db="EMBL/GenBank/DDBJ databases">
        <authorList>
            <person name="Choi S.-S."/>
            <person name="Sherman D.H."/>
            <person name="Kim E.-S."/>
        </authorList>
    </citation>
    <scope>NUCLEOTIDE SEQUENCE</scope>
    <source>
        <strain evidence="9">CK4412</strain>
    </source>
</reference>
<protein>
    <recommendedName>
        <fullName evidence="7">Flavin prenyltransferase UbiX</fullName>
        <ecNumber evidence="7">2.5.1.129</ecNumber>
    </recommendedName>
</protein>
<dbReference type="SUPFAM" id="SSF52507">
    <property type="entry name" value="Homo-oligomeric flavin-containing Cys decarboxylases, HFCD"/>
    <property type="match status" value="1"/>
</dbReference>
<evidence type="ECO:0000256" key="5">
    <source>
        <dbReference type="ARBA" id="ARBA00050612"/>
    </source>
</evidence>
<dbReference type="HAMAP" id="MF_01984">
    <property type="entry name" value="ubiX_pad"/>
    <property type="match status" value="1"/>
</dbReference>
<comment type="function">
    <text evidence="7">Flavin prenyltransferase that catalyzes the synthesis of the prenylated FMN cofactor (prenyl-FMN) for 4-hydroxy-3-polyprenylbenzoic acid decarboxylase UbiD. The prenyltransferase is metal-independent and links a dimethylallyl moiety from dimethylallyl monophosphate (DMAP) to the flavin N5 and C6 atoms of FMN.</text>
</comment>
<dbReference type="GO" id="GO:0016831">
    <property type="term" value="F:carboxy-lyase activity"/>
    <property type="evidence" value="ECO:0007669"/>
    <property type="project" value="TreeGrafter"/>
</dbReference>
<name>A4KCE6_9ACTN</name>
<evidence type="ECO:0000256" key="2">
    <source>
        <dbReference type="ARBA" id="ARBA00022630"/>
    </source>
</evidence>
<dbReference type="InterPro" id="IPR003382">
    <property type="entry name" value="Flavoprotein"/>
</dbReference>
<evidence type="ECO:0000256" key="7">
    <source>
        <dbReference type="HAMAP-Rule" id="MF_01984"/>
    </source>
</evidence>
<dbReference type="PANTHER" id="PTHR43374:SF1">
    <property type="entry name" value="FLAVIN PRENYLTRANSFERASE PAD1, MITOCHONDRIAL"/>
    <property type="match status" value="1"/>
</dbReference>
<evidence type="ECO:0000256" key="1">
    <source>
        <dbReference type="ARBA" id="ARBA00022602"/>
    </source>
</evidence>
<dbReference type="FunFam" id="3.40.50.1950:FF:000001">
    <property type="entry name" value="Flavin prenyltransferase UbiX"/>
    <property type="match status" value="1"/>
</dbReference>
<dbReference type="AlphaFoldDB" id="A4KCE6"/>
<dbReference type="NCBIfam" id="TIGR00421">
    <property type="entry name" value="ubiX_pad"/>
    <property type="match status" value="1"/>
</dbReference>
<feature type="binding site" evidence="7">
    <location>
        <position position="134"/>
    </location>
    <ligand>
        <name>FMN</name>
        <dbReference type="ChEBI" id="CHEBI:58210"/>
    </ligand>
</feature>
<accession>A4KCE6</accession>
<evidence type="ECO:0000256" key="4">
    <source>
        <dbReference type="ARBA" id="ARBA00022679"/>
    </source>
</evidence>
<dbReference type="PANTHER" id="PTHR43374">
    <property type="entry name" value="FLAVIN PRENYLTRANSFERASE"/>
    <property type="match status" value="1"/>
</dbReference>
<keyword evidence="4 7" id="KW-0808">Transferase</keyword>
<dbReference type="Gene3D" id="3.40.50.1950">
    <property type="entry name" value="Flavin prenyltransferase-like"/>
    <property type="match status" value="1"/>
</dbReference>
<keyword evidence="1 7" id="KW-0637">Prenyltransferase</keyword>
<comment type="caution">
    <text evidence="7">Lacks conserved residue(s) required for the propagation of feature annotation.</text>
</comment>
<keyword evidence="3 7" id="KW-0288">FMN</keyword>
<dbReference type="InterPro" id="IPR036551">
    <property type="entry name" value="Flavin_trans-like"/>
</dbReference>
<dbReference type="NCBIfam" id="NF004685">
    <property type="entry name" value="PRK06029.1"/>
    <property type="match status" value="1"/>
</dbReference>
<proteinExistence type="inferred from homology"/>
<feature type="binding site" evidence="7">
    <location>
        <begin position="21"/>
        <end position="23"/>
    </location>
    <ligand>
        <name>FMN</name>
        <dbReference type="ChEBI" id="CHEBI:58210"/>
    </ligand>
</feature>
<feature type="binding site" evidence="7">
    <location>
        <position position="180"/>
    </location>
    <ligand>
        <name>dimethylallyl phosphate</name>
        <dbReference type="ChEBI" id="CHEBI:88052"/>
    </ligand>
</feature>
<gene>
    <name evidence="7" type="primary">ubiX</name>
</gene>
<keyword evidence="2 7" id="KW-0285">Flavoprotein</keyword>
<dbReference type="EMBL" id="DQ983361">
    <property type="protein sequence ID" value="ABI94381.1"/>
    <property type="molecule type" value="Genomic_DNA"/>
</dbReference>
<comment type="catalytic activity">
    <reaction evidence="5 7">
        <text>dimethylallyl phosphate + FMNH2 = prenylated FMNH2 + phosphate</text>
        <dbReference type="Rhea" id="RHEA:37743"/>
        <dbReference type="ChEBI" id="CHEBI:43474"/>
        <dbReference type="ChEBI" id="CHEBI:57618"/>
        <dbReference type="ChEBI" id="CHEBI:87467"/>
        <dbReference type="ChEBI" id="CHEBI:88052"/>
        <dbReference type="EC" id="2.5.1.129"/>
    </reaction>
</comment>
<feature type="binding site" evidence="7">
    <location>
        <begin position="99"/>
        <end position="102"/>
    </location>
    <ligand>
        <name>FMN</name>
        <dbReference type="ChEBI" id="CHEBI:58210"/>
    </ligand>
</feature>
<feature type="binding site" evidence="7">
    <location>
        <position position="164"/>
    </location>
    <ligand>
        <name>dimethylallyl phosphate</name>
        <dbReference type="ChEBI" id="CHEBI:88052"/>
    </ligand>
</feature>
<dbReference type="GO" id="GO:0106141">
    <property type="term" value="F:flavin prenyltransferase activity"/>
    <property type="evidence" value="ECO:0007669"/>
    <property type="project" value="UniProtKB-EC"/>
</dbReference>
<dbReference type="Pfam" id="PF02441">
    <property type="entry name" value="Flavoprotein"/>
    <property type="match status" value="1"/>
</dbReference>
<evidence type="ECO:0000313" key="9">
    <source>
        <dbReference type="EMBL" id="ABI94381.1"/>
    </source>
</evidence>
<evidence type="ECO:0000259" key="8">
    <source>
        <dbReference type="Pfam" id="PF02441"/>
    </source>
</evidence>
<organism evidence="9">
    <name type="scientific">Streptomyces sp. CK4412</name>
    <dbReference type="NCBI Taxonomy" id="404220"/>
    <lineage>
        <taxon>Bacteria</taxon>
        <taxon>Bacillati</taxon>
        <taxon>Actinomycetota</taxon>
        <taxon>Actinomycetes</taxon>
        <taxon>Kitasatosporales</taxon>
        <taxon>Streptomycetaceae</taxon>
        <taxon>Streptomyces</taxon>
    </lineage>
</organism>
<feature type="binding site" evidence="7">
    <location>
        <position position="48"/>
    </location>
    <ligand>
        <name>FMN</name>
        <dbReference type="ChEBI" id="CHEBI:58210"/>
    </ligand>
</feature>